<dbReference type="Gene3D" id="3.40.50.12780">
    <property type="entry name" value="N-terminal domain of ligase-like"/>
    <property type="match status" value="1"/>
</dbReference>
<evidence type="ECO:0000256" key="3">
    <source>
        <dbReference type="ARBA" id="ARBA00022832"/>
    </source>
</evidence>
<evidence type="ECO:0000259" key="6">
    <source>
        <dbReference type="Pfam" id="PF00501"/>
    </source>
</evidence>
<dbReference type="OrthoDB" id="9803968at2"/>
<dbReference type="GO" id="GO:0004467">
    <property type="term" value="F:long-chain fatty acid-CoA ligase activity"/>
    <property type="evidence" value="ECO:0007669"/>
    <property type="project" value="TreeGrafter"/>
</dbReference>
<dbReference type="SUPFAM" id="SSF56801">
    <property type="entry name" value="Acetyl-CoA synthetase-like"/>
    <property type="match status" value="1"/>
</dbReference>
<keyword evidence="2 7" id="KW-0436">Ligase</keyword>
<dbReference type="EMBL" id="QXGH01000009">
    <property type="protein sequence ID" value="RHW28675.1"/>
    <property type="molecule type" value="Genomic_DNA"/>
</dbReference>
<dbReference type="PROSITE" id="PS00455">
    <property type="entry name" value="AMP_BINDING"/>
    <property type="match status" value="1"/>
</dbReference>
<evidence type="ECO:0000256" key="5">
    <source>
        <dbReference type="ARBA" id="ARBA00032875"/>
    </source>
</evidence>
<dbReference type="InterPro" id="IPR000873">
    <property type="entry name" value="AMP-dep_synth/lig_dom"/>
</dbReference>
<feature type="domain" description="AMP-dependent synthetase/ligase" evidence="6">
    <location>
        <begin position="15"/>
        <end position="419"/>
    </location>
</feature>
<accession>A0A417Y7W3</accession>
<comment type="similarity">
    <text evidence="1">Belongs to the ATP-dependent AMP-binding enzyme family.</text>
</comment>
<dbReference type="InterPro" id="IPR042099">
    <property type="entry name" value="ANL_N_sf"/>
</dbReference>
<keyword evidence="3" id="KW-0276">Fatty acid metabolism</keyword>
<name>A0A417Y7W3_9ACTN</name>
<dbReference type="Pfam" id="PF00501">
    <property type="entry name" value="AMP-binding"/>
    <property type="match status" value="1"/>
</dbReference>
<evidence type="ECO:0000313" key="8">
    <source>
        <dbReference type="Proteomes" id="UP000283644"/>
    </source>
</evidence>
<dbReference type="CDD" id="cd05907">
    <property type="entry name" value="VL_LC_FACS_like"/>
    <property type="match status" value="1"/>
</dbReference>
<protein>
    <recommendedName>
        <fullName evidence="5">Acyl-CoA synthetase</fullName>
    </recommendedName>
</protein>
<reference evidence="7 8" key="1">
    <citation type="submission" date="2018-09" db="EMBL/GenBank/DDBJ databases">
        <title>Genome sequencing of Nocardioides immobilis CCTCC AB 2017083 for comparison to Nocardioides silvaticus.</title>
        <authorList>
            <person name="Li C."/>
            <person name="Wang G."/>
        </authorList>
    </citation>
    <scope>NUCLEOTIDE SEQUENCE [LARGE SCALE GENOMIC DNA]</scope>
    <source>
        <strain evidence="7 8">CCTCC AB 2017083</strain>
    </source>
</reference>
<dbReference type="PANTHER" id="PTHR43272:SF32">
    <property type="entry name" value="AMP-DEPENDENT SYNTHETASE_LIGASE DOMAIN-CONTAINING PROTEIN"/>
    <property type="match status" value="1"/>
</dbReference>
<proteinExistence type="inferred from homology"/>
<comment type="caution">
    <text evidence="7">The sequence shown here is derived from an EMBL/GenBank/DDBJ whole genome shotgun (WGS) entry which is preliminary data.</text>
</comment>
<dbReference type="GO" id="GO:0016020">
    <property type="term" value="C:membrane"/>
    <property type="evidence" value="ECO:0007669"/>
    <property type="project" value="TreeGrafter"/>
</dbReference>
<sequence>MPGVATDNRTLCAAFQRTASTHPDAVALRTPDDSVSITWSQYADRVRKVAAGLAGLGVRRGDTVALMLTNRPEFHVADTGVLHTGATPFSIYNTLAVDQIAYLFGNAGNKVVITEQQFLEKLRLANTDGQVEHFVVVDGPAEGAMTLEELEASGDPSYDFDAAWQAVEASDVLTLIYTSGTTGPPKGVELTHANLMAEMDALEGYFPLSHEDKLVSYLPDAHIANRWGAHYNNLRYGIQITTVADPKQLVPTLPSVRPTFFGAVPAVWYKVKAGIEAALAAEPDEKKRKIAGWAIATGTKVAWLRSEQKPVPLALRLQHGIADRLVLSKLREKMGLDRVRVAATGASAIAPDALAFMLGIGIPVLEVWGMSETSAVVTMNPPDGIRIGTVGKVVPGGSEISLADDGELLVRGPLVMRGYRNDPERTAEAIDSDGWMHTGDIATIDDDGYVKIVDRKKELIINAAGKNMSPQNIEGAVKVACPLVLSVVAIGDDRPYVTALLTLDPDACAAYGAKVGLADSSPAVLAQDETVKALIQAGIDQANEKLARVEQIKKFALLPSPWEPGGDELTPTMKLKRKPIAEKYAAEIDSLYA</sequence>
<dbReference type="AlphaFoldDB" id="A0A417Y7W3"/>
<dbReference type="Proteomes" id="UP000283644">
    <property type="component" value="Unassembled WGS sequence"/>
</dbReference>
<dbReference type="InterPro" id="IPR020845">
    <property type="entry name" value="AMP-binding_CS"/>
</dbReference>
<evidence type="ECO:0000313" key="7">
    <source>
        <dbReference type="EMBL" id="RHW28675.1"/>
    </source>
</evidence>
<evidence type="ECO:0000256" key="4">
    <source>
        <dbReference type="ARBA" id="ARBA00023098"/>
    </source>
</evidence>
<dbReference type="Pfam" id="PF23562">
    <property type="entry name" value="AMP-binding_C_3"/>
    <property type="match status" value="1"/>
</dbReference>
<evidence type="ECO:0000256" key="2">
    <source>
        <dbReference type="ARBA" id="ARBA00022598"/>
    </source>
</evidence>
<gene>
    <name evidence="7" type="ORF">D0Z08_02120</name>
</gene>
<evidence type="ECO:0000256" key="1">
    <source>
        <dbReference type="ARBA" id="ARBA00006432"/>
    </source>
</evidence>
<keyword evidence="8" id="KW-1185">Reference proteome</keyword>
<keyword evidence="4" id="KW-0443">Lipid metabolism</keyword>
<organism evidence="7 8">
    <name type="scientific">Nocardioides immobilis</name>
    <dbReference type="NCBI Taxonomy" id="2049295"/>
    <lineage>
        <taxon>Bacteria</taxon>
        <taxon>Bacillati</taxon>
        <taxon>Actinomycetota</taxon>
        <taxon>Actinomycetes</taxon>
        <taxon>Propionibacteriales</taxon>
        <taxon>Nocardioidaceae</taxon>
        <taxon>Nocardioides</taxon>
    </lineage>
</organism>
<dbReference type="PANTHER" id="PTHR43272">
    <property type="entry name" value="LONG-CHAIN-FATTY-ACID--COA LIGASE"/>
    <property type="match status" value="1"/>
</dbReference>